<accession>A0AAE1HFY1</accession>
<reference evidence="1" key="1">
    <citation type="submission" date="2021-07" db="EMBL/GenBank/DDBJ databases">
        <authorList>
            <person name="Catto M.A."/>
            <person name="Jacobson A."/>
            <person name="Kennedy G."/>
            <person name="Labadie P."/>
            <person name="Hunt B.G."/>
            <person name="Srinivasan R."/>
        </authorList>
    </citation>
    <scope>NUCLEOTIDE SEQUENCE</scope>
    <source>
        <strain evidence="1">PL_HMW_Pooled</strain>
        <tissue evidence="1">Head</tissue>
    </source>
</reference>
<evidence type="ECO:0000313" key="2">
    <source>
        <dbReference type="Proteomes" id="UP001219518"/>
    </source>
</evidence>
<gene>
    <name evidence="1" type="ORF">KUF71_009818</name>
</gene>
<evidence type="ECO:0000313" key="1">
    <source>
        <dbReference type="EMBL" id="KAK3920547.1"/>
    </source>
</evidence>
<reference evidence="1" key="2">
    <citation type="journal article" date="2023" name="BMC Genomics">
        <title>Pest status, molecular evolution, and epigenetic factors derived from the genome assembly of Frankliniella fusca, a thysanopteran phytovirus vector.</title>
        <authorList>
            <person name="Catto M.A."/>
            <person name="Labadie P.E."/>
            <person name="Jacobson A.L."/>
            <person name="Kennedy G.G."/>
            <person name="Srinivasan R."/>
            <person name="Hunt B.G."/>
        </authorList>
    </citation>
    <scope>NUCLEOTIDE SEQUENCE</scope>
    <source>
        <strain evidence="1">PL_HMW_Pooled</strain>
    </source>
</reference>
<dbReference type="EMBL" id="JAHWGI010001007">
    <property type="protein sequence ID" value="KAK3920547.1"/>
    <property type="molecule type" value="Genomic_DNA"/>
</dbReference>
<dbReference type="Gene3D" id="2.20.25.240">
    <property type="match status" value="1"/>
</dbReference>
<sequence length="473" mass="54243">MDELRLIREQGTRRDSYYYHVGDGYHYRFNDENESGFTIYFKCKIQSCSGRAVFRRYEGFRHTEPHNHAPDILYSEVNNARRRILEQSRSLTYMSFSDILNAERRRIPNRLVRAALTIRRLRPAMQRTRSTIFPTIPPSLTALTATLNNPAWANLIQTLDGADSMYLGSTTATDGSHSVLFCSARCLEVMRVVDILFADGTFFITPAIDNCYQIIPLFWCLMERKTEAAYVSVLIQLQNHLQQYNFHKVVTDYEDAIINAFKLVFRVEVQGCFFHSASAMARHAKVTIGVLLISQTEEIMMVVRLCCALPLLPQNLLQRGLHAIGTEALNLNDQFIYDIVRPFLLYVQNDWLNHVNRGPCLSVCLSDHRTNNASESNNRDMKRQFGVHHPNVFHFIRKLADFEDNVVDDLYALSVGNIPTRHRPVKAIYSDARIQALTSHLLSIPNPSHQEIMQFLVSASPSVNRIVNDALDI</sequence>
<dbReference type="Proteomes" id="UP001219518">
    <property type="component" value="Unassembled WGS sequence"/>
</dbReference>
<keyword evidence="2" id="KW-1185">Reference proteome</keyword>
<protein>
    <submittedName>
        <fullName evidence="1">Nonribosomal peptide synthetase TES</fullName>
    </submittedName>
</protein>
<organism evidence="1 2">
    <name type="scientific">Frankliniella fusca</name>
    <dbReference type="NCBI Taxonomy" id="407009"/>
    <lineage>
        <taxon>Eukaryota</taxon>
        <taxon>Metazoa</taxon>
        <taxon>Ecdysozoa</taxon>
        <taxon>Arthropoda</taxon>
        <taxon>Hexapoda</taxon>
        <taxon>Insecta</taxon>
        <taxon>Pterygota</taxon>
        <taxon>Neoptera</taxon>
        <taxon>Paraneoptera</taxon>
        <taxon>Thysanoptera</taxon>
        <taxon>Terebrantia</taxon>
        <taxon>Thripoidea</taxon>
        <taxon>Thripidae</taxon>
        <taxon>Frankliniella</taxon>
    </lineage>
</organism>
<comment type="caution">
    <text evidence="1">The sequence shown here is derived from an EMBL/GenBank/DDBJ whole genome shotgun (WGS) entry which is preliminary data.</text>
</comment>
<name>A0AAE1HFY1_9NEOP</name>
<dbReference type="AlphaFoldDB" id="A0AAE1HFY1"/>
<proteinExistence type="predicted"/>